<name>A0AAV9UZJ3_9PEZI</name>
<reference evidence="3 4" key="1">
    <citation type="submission" date="2019-10" db="EMBL/GenBank/DDBJ databases">
        <authorList>
            <person name="Palmer J.M."/>
        </authorList>
    </citation>
    <scope>NUCLEOTIDE SEQUENCE [LARGE SCALE GENOMIC DNA]</scope>
    <source>
        <strain evidence="3 4">TWF696</strain>
    </source>
</reference>
<evidence type="ECO:0000313" key="4">
    <source>
        <dbReference type="Proteomes" id="UP001375240"/>
    </source>
</evidence>
<dbReference type="Pfam" id="PF05063">
    <property type="entry name" value="MT-A70"/>
    <property type="match status" value="1"/>
</dbReference>
<evidence type="ECO:0000313" key="3">
    <source>
        <dbReference type="EMBL" id="KAK6350249.1"/>
    </source>
</evidence>
<evidence type="ECO:0000256" key="1">
    <source>
        <dbReference type="PROSITE-ProRule" id="PRU00489"/>
    </source>
</evidence>
<keyword evidence="4" id="KW-1185">Reference proteome</keyword>
<organism evidence="3 4">
    <name type="scientific">Orbilia brochopaga</name>
    <dbReference type="NCBI Taxonomy" id="3140254"/>
    <lineage>
        <taxon>Eukaryota</taxon>
        <taxon>Fungi</taxon>
        <taxon>Dikarya</taxon>
        <taxon>Ascomycota</taxon>
        <taxon>Pezizomycotina</taxon>
        <taxon>Orbiliomycetes</taxon>
        <taxon>Orbiliales</taxon>
        <taxon>Orbiliaceae</taxon>
        <taxon>Orbilia</taxon>
    </lineage>
</organism>
<comment type="similarity">
    <text evidence="1">Belongs to the MT-A70-like family.</text>
</comment>
<dbReference type="EMBL" id="JAVHNQ010000004">
    <property type="protein sequence ID" value="KAK6350249.1"/>
    <property type="molecule type" value="Genomic_DNA"/>
</dbReference>
<dbReference type="GO" id="GO:0003676">
    <property type="term" value="F:nucleic acid binding"/>
    <property type="evidence" value="ECO:0007669"/>
    <property type="project" value="InterPro"/>
</dbReference>
<dbReference type="GO" id="GO:0032259">
    <property type="term" value="P:methylation"/>
    <property type="evidence" value="ECO:0007669"/>
    <property type="project" value="InterPro"/>
</dbReference>
<evidence type="ECO:0000256" key="2">
    <source>
        <dbReference type="SAM" id="MobiDB-lite"/>
    </source>
</evidence>
<dbReference type="PROSITE" id="PS00092">
    <property type="entry name" value="N6_MTASE"/>
    <property type="match status" value="1"/>
</dbReference>
<comment type="caution">
    <text evidence="3">The sequence shown here is derived from an EMBL/GenBank/DDBJ whole genome shotgun (WGS) entry which is preliminary data.</text>
</comment>
<accession>A0AAV9UZJ3</accession>
<sequence length="389" mass="43544">MQPNTSVRGSHADIILIDIAASLSSPSFLTRKSAAAVAEPFAVSEPRSGVPFDQGLADRYEHRKQWIQASLAVLHRDFRDRFPLRPDPTHDADLQIRSSSSANGESGPDLLAYQESLGAMLQSYHEDTDIDLTAISLHELSLADVYGAVHSNPLPYWLTLKVAIDKSYEYMIPPQSSFLLGPFTGTIPAFTSFACASANANPPGFDFILLDPPWPNRSAHRARHQNAYKTSTFDIYDLFKLNVSKGLRAHGLLGIWVTNSTKWRSFTFDKLFPAWKVRPVAEWLWVKITNSGEPIFALDNVARKPYESLIFVRPASHDNSDHTPTPALPDKIVFAMPDIHSRKPCLKGLVEAYLPPEPRCAEIFARNLTEGWFSWGNEVLKGNWRGCWV</sequence>
<dbReference type="InterPro" id="IPR002052">
    <property type="entry name" value="DNA_methylase_N6_adenine_CS"/>
</dbReference>
<dbReference type="AlphaFoldDB" id="A0AAV9UZJ3"/>
<dbReference type="PANTHER" id="PTHR12829">
    <property type="entry name" value="N6-ADENOSINE-METHYLTRANSFERASE"/>
    <property type="match status" value="1"/>
</dbReference>
<protein>
    <recommendedName>
        <fullName evidence="5">MT-A70-domain-containing protein</fullName>
    </recommendedName>
</protein>
<dbReference type="GO" id="GO:0005634">
    <property type="term" value="C:nucleus"/>
    <property type="evidence" value="ECO:0007669"/>
    <property type="project" value="TreeGrafter"/>
</dbReference>
<dbReference type="InterPro" id="IPR007757">
    <property type="entry name" value="MT-A70-like"/>
</dbReference>
<dbReference type="Proteomes" id="UP001375240">
    <property type="component" value="Unassembled WGS sequence"/>
</dbReference>
<feature type="compositionally biased region" description="Basic and acidic residues" evidence="2">
    <location>
        <begin position="85"/>
        <end position="94"/>
    </location>
</feature>
<dbReference type="PROSITE" id="PS51143">
    <property type="entry name" value="MT_A70"/>
    <property type="match status" value="1"/>
</dbReference>
<evidence type="ECO:0008006" key="5">
    <source>
        <dbReference type="Google" id="ProtNLM"/>
    </source>
</evidence>
<gene>
    <name evidence="3" type="ORF">TWF696_006484</name>
</gene>
<proteinExistence type="inferred from homology"/>
<feature type="region of interest" description="Disordered" evidence="2">
    <location>
        <begin position="85"/>
        <end position="107"/>
    </location>
</feature>
<dbReference type="GO" id="GO:0008168">
    <property type="term" value="F:methyltransferase activity"/>
    <property type="evidence" value="ECO:0007669"/>
    <property type="project" value="InterPro"/>
</dbReference>
<dbReference type="PANTHER" id="PTHR12829:SF4">
    <property type="entry name" value="N(6)-ADENINE-SPECIFIC METHYLTRANSFERASE METTL4"/>
    <property type="match status" value="1"/>
</dbReference>